<reference evidence="2 3" key="1">
    <citation type="submission" date="2023-08" db="EMBL/GenBank/DDBJ databases">
        <title>Annotated Genome Sequence of Vanrija albida AlHP1.</title>
        <authorList>
            <person name="Herzog R."/>
        </authorList>
    </citation>
    <scope>NUCLEOTIDE SEQUENCE [LARGE SCALE GENOMIC DNA]</scope>
    <source>
        <strain evidence="2 3">AlHP1</strain>
    </source>
</reference>
<feature type="compositionally biased region" description="Pro residues" evidence="1">
    <location>
        <begin position="163"/>
        <end position="175"/>
    </location>
</feature>
<evidence type="ECO:0000313" key="2">
    <source>
        <dbReference type="EMBL" id="KAL1410127.1"/>
    </source>
</evidence>
<keyword evidence="3" id="KW-1185">Reference proteome</keyword>
<dbReference type="Proteomes" id="UP001565368">
    <property type="component" value="Unassembled WGS sequence"/>
</dbReference>
<protein>
    <submittedName>
        <fullName evidence="2">Uncharacterized protein</fullName>
    </submittedName>
</protein>
<feature type="compositionally biased region" description="Basic and acidic residues" evidence="1">
    <location>
        <begin position="77"/>
        <end position="107"/>
    </location>
</feature>
<feature type="compositionally biased region" description="Low complexity" evidence="1">
    <location>
        <begin position="294"/>
        <end position="305"/>
    </location>
</feature>
<evidence type="ECO:0000256" key="1">
    <source>
        <dbReference type="SAM" id="MobiDB-lite"/>
    </source>
</evidence>
<comment type="caution">
    <text evidence="2">The sequence shown here is derived from an EMBL/GenBank/DDBJ whole genome shotgun (WGS) entry which is preliminary data.</text>
</comment>
<proteinExistence type="predicted"/>
<feature type="compositionally biased region" description="Low complexity" evidence="1">
    <location>
        <begin position="56"/>
        <end position="71"/>
    </location>
</feature>
<dbReference type="GeneID" id="95985173"/>
<accession>A0ABR3Q697</accession>
<feature type="compositionally biased region" description="Pro residues" evidence="1">
    <location>
        <begin position="204"/>
        <end position="232"/>
    </location>
</feature>
<dbReference type="EMBL" id="JBBXJM010000003">
    <property type="protein sequence ID" value="KAL1410127.1"/>
    <property type="molecule type" value="Genomic_DNA"/>
</dbReference>
<evidence type="ECO:0000313" key="3">
    <source>
        <dbReference type="Proteomes" id="UP001565368"/>
    </source>
</evidence>
<sequence length="479" mass="50668">MKSPRPTRHGSEPPYARPVEWGRAATPLRAPPPDVDGDETNDADNPNADIHDDSGRSLSLSSSALDVLSSSPAPTIPDEHAAQGADASHDVDMAAEPAHDVAGEHSAPRSPPHDQIPTAAVDSPQPGPSAPPAQRRSPTPLTPAQKGKGRAEPLFLSRSASPDPSPSASPSPSPEPLAIVPYRRAPPANQASSRAPLHRRFVRPRPPLEATPSPPPRAPVRSPTPIPAPDAPLPFARAPYPPTPGRTSARSFVSVPYRSPTPPRRPSQAPVPASAPSFVTVPYRSPTPPRGSARHTPATPRSAARAPPPPGAVVYSDEDEDEDAPAPAPAPASTERKPQLAPESDDDIVPLPPPPRAATDIVELSDDEVDAQPYMPNHYGKGRDALRMLGPHACLRIIRASVLAASTLTPGMRTKRSLLQMGRGIGASEGRVNSWQDVCKHVGVLDELAEWVKVYDDFVRRHVEKGAALNGLYVDLGGQ</sequence>
<dbReference type="RefSeq" id="XP_069210071.1">
    <property type="nucleotide sequence ID" value="XM_069352653.1"/>
</dbReference>
<organism evidence="2 3">
    <name type="scientific">Vanrija albida</name>
    <dbReference type="NCBI Taxonomy" id="181172"/>
    <lineage>
        <taxon>Eukaryota</taxon>
        <taxon>Fungi</taxon>
        <taxon>Dikarya</taxon>
        <taxon>Basidiomycota</taxon>
        <taxon>Agaricomycotina</taxon>
        <taxon>Tremellomycetes</taxon>
        <taxon>Trichosporonales</taxon>
        <taxon>Trichosporonaceae</taxon>
        <taxon>Vanrija</taxon>
    </lineage>
</organism>
<gene>
    <name evidence="2" type="ORF">Q8F55_004130</name>
</gene>
<feature type="compositionally biased region" description="Low complexity" evidence="1">
    <location>
        <begin position="266"/>
        <end position="282"/>
    </location>
</feature>
<name>A0ABR3Q697_9TREE</name>
<feature type="region of interest" description="Disordered" evidence="1">
    <location>
        <begin position="1"/>
        <end position="359"/>
    </location>
</feature>